<sequence>MNLTFRTKSRHGYSVKFSPYFPHRLACVSSQYYGIAGCGSLFVLDVHPGEIKLVQLFDWNDGLFDLTWAENNENLLVTAAGDGSIQIWDIAQSQNPLKVLKEHTKEVNAVDWSQTRNEHFVISASWDHLIKLWDINHNQSLATYTGHDYIVYNACWSPHIPGCFASASGDQTVRLWDSRKPDSGAVVIPAHKGEVLTCDWCKYDKNVLFSGSSDGFIKSWDIRNPQSPLCVLSGHKYAVRRVRSSPFSGAVVASASYDFTVKIWDVEKQTCVDTIEHHTEFVYGLDFNLHIPGQLADCGWDEQLHVFHLPSHQPGAL</sequence>
<evidence type="ECO:0000256" key="4">
    <source>
        <dbReference type="ARBA" id="ARBA00022490"/>
    </source>
</evidence>
<keyword evidence="6" id="KW-0677">Repeat</keyword>
<evidence type="ECO:0000256" key="9">
    <source>
        <dbReference type="ARBA" id="ARBA00024017"/>
    </source>
</evidence>
<organism evidence="13 14">
    <name type="scientific">Candidula unifasciata</name>
    <dbReference type="NCBI Taxonomy" id="100452"/>
    <lineage>
        <taxon>Eukaryota</taxon>
        <taxon>Metazoa</taxon>
        <taxon>Spiralia</taxon>
        <taxon>Lophotrochozoa</taxon>
        <taxon>Mollusca</taxon>
        <taxon>Gastropoda</taxon>
        <taxon>Heterobranchia</taxon>
        <taxon>Euthyneura</taxon>
        <taxon>Panpulmonata</taxon>
        <taxon>Eupulmonata</taxon>
        <taxon>Stylommatophora</taxon>
        <taxon>Helicina</taxon>
        <taxon>Helicoidea</taxon>
        <taxon>Geomitridae</taxon>
        <taxon>Candidula</taxon>
    </lineage>
</organism>
<evidence type="ECO:0000256" key="10">
    <source>
        <dbReference type="ARBA" id="ARBA00032565"/>
    </source>
</evidence>
<name>A0A8S3ZRL9_9EUPU</name>
<feature type="repeat" description="WD" evidence="11">
    <location>
        <begin position="232"/>
        <end position="274"/>
    </location>
</feature>
<keyword evidence="14" id="KW-1185">Reference proteome</keyword>
<keyword evidence="4" id="KW-0963">Cytoplasm</keyword>
<evidence type="ECO:0000259" key="12">
    <source>
        <dbReference type="Pfam" id="PF23609"/>
    </source>
</evidence>
<evidence type="ECO:0000256" key="3">
    <source>
        <dbReference type="ARBA" id="ARBA00022448"/>
    </source>
</evidence>
<evidence type="ECO:0000256" key="1">
    <source>
        <dbReference type="ARBA" id="ARBA00004253"/>
    </source>
</evidence>
<dbReference type="AlphaFoldDB" id="A0A8S3ZRL9"/>
<protein>
    <recommendedName>
        <fullName evidence="10">Peroxin-7</fullName>
    </recommendedName>
</protein>
<dbReference type="GO" id="GO:0005053">
    <property type="term" value="F:peroxisome matrix targeting signal-2 binding"/>
    <property type="evidence" value="ECO:0007669"/>
    <property type="project" value="InterPro"/>
</dbReference>
<dbReference type="InterPro" id="IPR015943">
    <property type="entry name" value="WD40/YVTN_repeat-like_dom_sf"/>
</dbReference>
<dbReference type="PANTHER" id="PTHR46027:SF1">
    <property type="entry name" value="PEROXISOMAL TARGETING SIGNAL 2 RECEPTOR"/>
    <property type="match status" value="1"/>
</dbReference>
<feature type="domain" description="EIPR1-like beta-propeller" evidence="12">
    <location>
        <begin position="148"/>
        <end position="264"/>
    </location>
</feature>
<feature type="repeat" description="WD" evidence="11">
    <location>
        <begin position="188"/>
        <end position="224"/>
    </location>
</feature>
<proteinExistence type="inferred from homology"/>
<evidence type="ECO:0000313" key="14">
    <source>
        <dbReference type="Proteomes" id="UP000678393"/>
    </source>
</evidence>
<dbReference type="PROSITE" id="PS50294">
    <property type="entry name" value="WD_REPEATS_REGION"/>
    <property type="match status" value="3"/>
</dbReference>
<evidence type="ECO:0000256" key="7">
    <source>
        <dbReference type="ARBA" id="ARBA00022927"/>
    </source>
</evidence>
<dbReference type="PRINTS" id="PR00320">
    <property type="entry name" value="GPROTEINBRPT"/>
</dbReference>
<dbReference type="Proteomes" id="UP000678393">
    <property type="component" value="Unassembled WGS sequence"/>
</dbReference>
<evidence type="ECO:0000256" key="8">
    <source>
        <dbReference type="ARBA" id="ARBA00023140"/>
    </source>
</evidence>
<keyword evidence="7" id="KW-0653">Protein transport</keyword>
<keyword evidence="8" id="KW-0576">Peroxisome</keyword>
<gene>
    <name evidence="13" type="ORF">CUNI_LOCUS15800</name>
</gene>
<reference evidence="13" key="1">
    <citation type="submission" date="2021-04" db="EMBL/GenBank/DDBJ databases">
        <authorList>
            <consortium name="Molecular Ecology Group"/>
        </authorList>
    </citation>
    <scope>NUCLEOTIDE SEQUENCE</scope>
</reference>
<dbReference type="Pfam" id="PF00400">
    <property type="entry name" value="WD40"/>
    <property type="match status" value="2"/>
</dbReference>
<dbReference type="PANTHER" id="PTHR46027">
    <property type="entry name" value="PEROXISOMAL TARGETING SIGNAL 2 RECEPTOR"/>
    <property type="match status" value="1"/>
</dbReference>
<dbReference type="EMBL" id="CAJHNH020003905">
    <property type="protein sequence ID" value="CAG5130242.1"/>
    <property type="molecule type" value="Genomic_DNA"/>
</dbReference>
<dbReference type="PROSITE" id="PS00678">
    <property type="entry name" value="WD_REPEATS_1"/>
    <property type="match status" value="4"/>
</dbReference>
<evidence type="ECO:0000256" key="11">
    <source>
        <dbReference type="PROSITE-ProRule" id="PRU00221"/>
    </source>
</evidence>
<comment type="similarity">
    <text evidence="9">Belongs to the WD repeat peroxin-7 family.</text>
</comment>
<feature type="repeat" description="WD" evidence="11">
    <location>
        <begin position="100"/>
        <end position="143"/>
    </location>
</feature>
<dbReference type="OrthoDB" id="273771at2759"/>
<dbReference type="Gene3D" id="2.130.10.10">
    <property type="entry name" value="YVTN repeat-like/Quinoprotein amine dehydrogenase"/>
    <property type="match status" value="1"/>
</dbReference>
<comment type="caution">
    <text evidence="13">The sequence shown here is derived from an EMBL/GenBank/DDBJ whole genome shotgun (WGS) entry which is preliminary data.</text>
</comment>
<keyword evidence="5 11" id="KW-0853">WD repeat</keyword>
<evidence type="ECO:0000256" key="6">
    <source>
        <dbReference type="ARBA" id="ARBA00022737"/>
    </source>
</evidence>
<evidence type="ECO:0000256" key="2">
    <source>
        <dbReference type="ARBA" id="ARBA00004514"/>
    </source>
</evidence>
<feature type="repeat" description="WD" evidence="11">
    <location>
        <begin position="56"/>
        <end position="98"/>
    </location>
</feature>
<dbReference type="InterPro" id="IPR019775">
    <property type="entry name" value="WD40_repeat_CS"/>
</dbReference>
<comment type="subcellular location">
    <subcellularLocation>
        <location evidence="2">Cytoplasm</location>
        <location evidence="2">Cytosol</location>
    </subcellularLocation>
    <subcellularLocation>
        <location evidence="1">Peroxisome matrix</location>
    </subcellularLocation>
</comment>
<dbReference type="Pfam" id="PF23609">
    <property type="entry name" value="Beta-prop_EIPR1"/>
    <property type="match status" value="1"/>
</dbReference>
<keyword evidence="3" id="KW-0813">Transport</keyword>
<dbReference type="GO" id="GO:0005829">
    <property type="term" value="C:cytosol"/>
    <property type="evidence" value="ECO:0007669"/>
    <property type="project" value="UniProtKB-SubCell"/>
</dbReference>
<evidence type="ECO:0000256" key="5">
    <source>
        <dbReference type="ARBA" id="ARBA00022574"/>
    </source>
</evidence>
<feature type="repeat" description="WD" evidence="11">
    <location>
        <begin position="144"/>
        <end position="177"/>
    </location>
</feature>
<dbReference type="SUPFAM" id="SSF50978">
    <property type="entry name" value="WD40 repeat-like"/>
    <property type="match status" value="1"/>
</dbReference>
<dbReference type="InterPro" id="IPR059104">
    <property type="entry name" value="Beta-prop_EIPR1-like"/>
</dbReference>
<dbReference type="InterPro" id="IPR020472">
    <property type="entry name" value="WD40_PAC1"/>
</dbReference>
<dbReference type="GO" id="GO:0005782">
    <property type="term" value="C:peroxisomal matrix"/>
    <property type="evidence" value="ECO:0007669"/>
    <property type="project" value="UniProtKB-SubCell"/>
</dbReference>
<dbReference type="InterPro" id="IPR001680">
    <property type="entry name" value="WD40_rpt"/>
</dbReference>
<dbReference type="CDD" id="cd00200">
    <property type="entry name" value="WD40"/>
    <property type="match status" value="1"/>
</dbReference>
<dbReference type="PROSITE" id="PS50082">
    <property type="entry name" value="WD_REPEATS_2"/>
    <property type="match status" value="5"/>
</dbReference>
<evidence type="ECO:0000313" key="13">
    <source>
        <dbReference type="EMBL" id="CAG5130242.1"/>
    </source>
</evidence>
<dbReference type="InterPro" id="IPR036322">
    <property type="entry name" value="WD40_repeat_dom_sf"/>
</dbReference>
<dbReference type="SMART" id="SM00320">
    <property type="entry name" value="WD40"/>
    <property type="match status" value="6"/>
</dbReference>
<accession>A0A8S3ZRL9</accession>
<dbReference type="GO" id="GO:0016558">
    <property type="term" value="P:protein import into peroxisome matrix"/>
    <property type="evidence" value="ECO:0007669"/>
    <property type="project" value="InterPro"/>
</dbReference>
<dbReference type="InterPro" id="IPR044536">
    <property type="entry name" value="PEX7"/>
</dbReference>